<evidence type="ECO:0008006" key="3">
    <source>
        <dbReference type="Google" id="ProtNLM"/>
    </source>
</evidence>
<dbReference type="EMBL" id="JAVIJP010000061">
    <property type="protein sequence ID" value="KAL3622087.1"/>
    <property type="molecule type" value="Genomic_DNA"/>
</dbReference>
<accession>A0ABD3BXU2</accession>
<proteinExistence type="predicted"/>
<name>A0ABD3BXU2_9LAMI</name>
<gene>
    <name evidence="1" type="ORF">CASFOL_034283</name>
</gene>
<dbReference type="AlphaFoldDB" id="A0ABD3BXU2"/>
<reference evidence="2" key="1">
    <citation type="journal article" date="2024" name="IScience">
        <title>Strigolactones Initiate the Formation of Haustorium-like Structures in Castilleja.</title>
        <authorList>
            <person name="Buerger M."/>
            <person name="Peterson D."/>
            <person name="Chory J."/>
        </authorList>
    </citation>
    <scope>NUCLEOTIDE SEQUENCE [LARGE SCALE GENOMIC DNA]</scope>
</reference>
<dbReference type="Proteomes" id="UP001632038">
    <property type="component" value="Unassembled WGS sequence"/>
</dbReference>
<organism evidence="1 2">
    <name type="scientific">Castilleja foliolosa</name>
    <dbReference type="NCBI Taxonomy" id="1961234"/>
    <lineage>
        <taxon>Eukaryota</taxon>
        <taxon>Viridiplantae</taxon>
        <taxon>Streptophyta</taxon>
        <taxon>Embryophyta</taxon>
        <taxon>Tracheophyta</taxon>
        <taxon>Spermatophyta</taxon>
        <taxon>Magnoliopsida</taxon>
        <taxon>eudicotyledons</taxon>
        <taxon>Gunneridae</taxon>
        <taxon>Pentapetalae</taxon>
        <taxon>asterids</taxon>
        <taxon>lamiids</taxon>
        <taxon>Lamiales</taxon>
        <taxon>Orobanchaceae</taxon>
        <taxon>Pedicularideae</taxon>
        <taxon>Castillejinae</taxon>
        <taxon>Castilleja</taxon>
    </lineage>
</organism>
<comment type="caution">
    <text evidence="1">The sequence shown here is derived from an EMBL/GenBank/DDBJ whole genome shotgun (WGS) entry which is preliminary data.</text>
</comment>
<keyword evidence="2" id="KW-1185">Reference proteome</keyword>
<protein>
    <recommendedName>
        <fullName evidence="3">Ubiquitin-like protease family profile domain-containing protein</fullName>
    </recommendedName>
</protein>
<sequence length="112" mass="12914">MYIYALLGLSERNHKYGLISPLHGNSEEMLQTRIGEGDFECFLAPIYDNCCGQGDDYQCGLQVMRHMFAIIKLDIVDSFDKVFNIDQPYSETDIDVVRRHWTECSLEVLSRA</sequence>
<evidence type="ECO:0000313" key="2">
    <source>
        <dbReference type="Proteomes" id="UP001632038"/>
    </source>
</evidence>
<evidence type="ECO:0000313" key="1">
    <source>
        <dbReference type="EMBL" id="KAL3622087.1"/>
    </source>
</evidence>